<comment type="caution">
    <text evidence="2">The sequence shown here is derived from an EMBL/GenBank/DDBJ whole genome shotgun (WGS) entry which is preliminary data.</text>
</comment>
<proteinExistence type="predicted"/>
<reference evidence="2 3" key="1">
    <citation type="submission" date="2018-08" db="EMBL/GenBank/DDBJ databases">
        <title>Genomic Encyclopedia of Archaeal and Bacterial Type Strains, Phase II (KMG-II): from individual species to whole genera.</title>
        <authorList>
            <person name="Goeker M."/>
        </authorList>
    </citation>
    <scope>NUCLEOTIDE SEQUENCE [LARGE SCALE GENOMIC DNA]</scope>
    <source>
        <strain evidence="2 3">DSM 582</strain>
    </source>
</reference>
<organism evidence="2 3">
    <name type="scientific">Paracoccus versutus</name>
    <name type="common">Thiobacillus versutus</name>
    <dbReference type="NCBI Taxonomy" id="34007"/>
    <lineage>
        <taxon>Bacteria</taxon>
        <taxon>Pseudomonadati</taxon>
        <taxon>Pseudomonadota</taxon>
        <taxon>Alphaproteobacteria</taxon>
        <taxon>Rhodobacterales</taxon>
        <taxon>Paracoccaceae</taxon>
        <taxon>Paracoccus</taxon>
    </lineage>
</organism>
<evidence type="ECO:0000313" key="3">
    <source>
        <dbReference type="Proteomes" id="UP000256794"/>
    </source>
</evidence>
<feature type="region of interest" description="Disordered" evidence="1">
    <location>
        <begin position="56"/>
        <end position="78"/>
    </location>
</feature>
<name>A0AAQ0HFL3_PARVE</name>
<evidence type="ECO:0000256" key="1">
    <source>
        <dbReference type="SAM" id="MobiDB-lite"/>
    </source>
</evidence>
<dbReference type="EMBL" id="QUMX01000028">
    <property type="protein sequence ID" value="REG39029.1"/>
    <property type="molecule type" value="Genomic_DNA"/>
</dbReference>
<feature type="compositionally biased region" description="Basic and acidic residues" evidence="1">
    <location>
        <begin position="65"/>
        <end position="78"/>
    </location>
</feature>
<protein>
    <submittedName>
        <fullName evidence="2">Uncharacterized protein</fullName>
    </submittedName>
</protein>
<keyword evidence="3" id="KW-1185">Reference proteome</keyword>
<evidence type="ECO:0000313" key="2">
    <source>
        <dbReference type="EMBL" id="REG39029.1"/>
    </source>
</evidence>
<accession>A0AAQ0HFL3</accession>
<sequence length="78" mass="8207">MELAGSAGIPAGDHCLGRVIAHRKPGHRKPGRGMRIRPLRFLPGFHGIPGRPAAAARHGLVASGERGEESGEGAVRER</sequence>
<gene>
    <name evidence="2" type="ORF">ATH84_102854</name>
</gene>
<dbReference type="AlphaFoldDB" id="A0AAQ0HFL3"/>
<dbReference type="Proteomes" id="UP000256794">
    <property type="component" value="Unassembled WGS sequence"/>
</dbReference>